<sequence length="557" mass="63945">MRIIKFILEIIVEFLIILTAFLISIFLNFKGSIIFSAAMLLACIFMLVIGIRGIAKNRKRNSGALKKFYNLCITAVILVACISFVESKNFKILNDNKSSSVYNVVRESMNSKKETEAYNKLFKTVKHNNAEIYYKEDIEPALDLVYFYLDKAETRTSSIFKNVENVPITIKFDYDKDVFKSINKDSSDYAGLYNYNNKTINIFVENCYSDILAFNLKNGNFKHYLLHEYSHYKFGQFLDKNKIERDSIPDWFNEGIAEYMAFGGERGNEPTSIVEFSKLKDIKDWNKYNNEKYTVYEQAHYAVNRLIALKGENAISQIILKTKESNFETAFKEASGVSLEEYQKQLQEDMNNKWKQYNKLIKPITLKDEDDNIRVKGLLAYADKNTNNIDPLLDAETIYSGMNRFDKAKEVCKLAVERNPNHSLAWARLGDNYVELLDFKAAQEAYEKAISVDKENSAKYISLSQGLLAVDINKAAETADKALKFDKSSFTAKEVQYIKNLKVAADKGNPYPAALSIIKNDYINSNTLKKAFINKLIKDFPSVKNASRSELEKIIEK</sequence>
<feature type="transmembrane region" description="Helical" evidence="2">
    <location>
        <begin position="7"/>
        <end position="27"/>
    </location>
</feature>
<evidence type="ECO:0000313" key="3">
    <source>
        <dbReference type="EMBL" id="MBL4937059.1"/>
    </source>
</evidence>
<keyword evidence="4" id="KW-1185">Reference proteome</keyword>
<evidence type="ECO:0000256" key="2">
    <source>
        <dbReference type="SAM" id="Phobius"/>
    </source>
</evidence>
<dbReference type="RefSeq" id="WP_202749814.1">
    <property type="nucleotide sequence ID" value="NZ_JAESWC010000009.1"/>
</dbReference>
<reference evidence="3 4" key="1">
    <citation type="submission" date="2021-01" db="EMBL/GenBank/DDBJ databases">
        <title>Genome public.</title>
        <authorList>
            <person name="Liu C."/>
            <person name="Sun Q."/>
        </authorList>
    </citation>
    <scope>NUCLEOTIDE SEQUENCE [LARGE SCALE GENOMIC DNA]</scope>
    <source>
        <strain evidence="3 4">YIM B02515</strain>
    </source>
</reference>
<evidence type="ECO:0000256" key="1">
    <source>
        <dbReference type="PROSITE-ProRule" id="PRU00339"/>
    </source>
</evidence>
<feature type="transmembrane region" description="Helical" evidence="2">
    <location>
        <begin position="33"/>
        <end position="55"/>
    </location>
</feature>
<comment type="caution">
    <text evidence="3">The sequence shown here is derived from an EMBL/GenBank/DDBJ whole genome shotgun (WGS) entry which is preliminary data.</text>
</comment>
<feature type="repeat" description="TPR" evidence="1">
    <location>
        <begin position="423"/>
        <end position="456"/>
    </location>
</feature>
<accession>A0ABS1TCH0</accession>
<evidence type="ECO:0000313" key="4">
    <source>
        <dbReference type="Proteomes" id="UP000632377"/>
    </source>
</evidence>
<proteinExistence type="predicted"/>
<dbReference type="SUPFAM" id="SSF48452">
    <property type="entry name" value="TPR-like"/>
    <property type="match status" value="1"/>
</dbReference>
<dbReference type="InterPro" id="IPR019734">
    <property type="entry name" value="TPR_rpt"/>
</dbReference>
<dbReference type="Gene3D" id="1.25.40.10">
    <property type="entry name" value="Tetratricopeptide repeat domain"/>
    <property type="match status" value="1"/>
</dbReference>
<keyword evidence="2" id="KW-1133">Transmembrane helix</keyword>
<dbReference type="Proteomes" id="UP000632377">
    <property type="component" value="Unassembled WGS sequence"/>
</dbReference>
<dbReference type="InterPro" id="IPR011990">
    <property type="entry name" value="TPR-like_helical_dom_sf"/>
</dbReference>
<keyword evidence="2" id="KW-0472">Membrane</keyword>
<dbReference type="EMBL" id="JAESWC010000009">
    <property type="protein sequence ID" value="MBL4937059.1"/>
    <property type="molecule type" value="Genomic_DNA"/>
</dbReference>
<name>A0ABS1TCH0_9CLOT</name>
<dbReference type="Pfam" id="PF13181">
    <property type="entry name" value="TPR_8"/>
    <property type="match status" value="2"/>
</dbReference>
<gene>
    <name evidence="3" type="ORF">JK636_14990</name>
</gene>
<organism evidence="3 4">
    <name type="scientific">Clostridium rhizosphaerae</name>
    <dbReference type="NCBI Taxonomy" id="2803861"/>
    <lineage>
        <taxon>Bacteria</taxon>
        <taxon>Bacillati</taxon>
        <taxon>Bacillota</taxon>
        <taxon>Clostridia</taxon>
        <taxon>Eubacteriales</taxon>
        <taxon>Clostridiaceae</taxon>
        <taxon>Clostridium</taxon>
    </lineage>
</organism>
<feature type="transmembrane region" description="Helical" evidence="2">
    <location>
        <begin position="67"/>
        <end position="85"/>
    </location>
</feature>
<dbReference type="SMART" id="SM00028">
    <property type="entry name" value="TPR"/>
    <property type="match status" value="2"/>
</dbReference>
<evidence type="ECO:0008006" key="5">
    <source>
        <dbReference type="Google" id="ProtNLM"/>
    </source>
</evidence>
<keyword evidence="1" id="KW-0802">TPR repeat</keyword>
<keyword evidence="2" id="KW-0812">Transmembrane</keyword>
<dbReference type="PROSITE" id="PS50005">
    <property type="entry name" value="TPR"/>
    <property type="match status" value="1"/>
</dbReference>
<protein>
    <recommendedName>
        <fullName evidence="5">Tetratricopeptide repeat protein</fullName>
    </recommendedName>
</protein>